<feature type="compositionally biased region" description="Low complexity" evidence="1">
    <location>
        <begin position="66"/>
        <end position="75"/>
    </location>
</feature>
<feature type="region of interest" description="Disordered" evidence="1">
    <location>
        <begin position="341"/>
        <end position="387"/>
    </location>
</feature>
<feature type="region of interest" description="Disordered" evidence="1">
    <location>
        <begin position="1"/>
        <end position="101"/>
    </location>
</feature>
<organism evidence="2 3">
    <name type="scientific">Prorocentrum cordatum</name>
    <dbReference type="NCBI Taxonomy" id="2364126"/>
    <lineage>
        <taxon>Eukaryota</taxon>
        <taxon>Sar</taxon>
        <taxon>Alveolata</taxon>
        <taxon>Dinophyceae</taxon>
        <taxon>Prorocentrales</taxon>
        <taxon>Prorocentraceae</taxon>
        <taxon>Prorocentrum</taxon>
    </lineage>
</organism>
<comment type="caution">
    <text evidence="2">The sequence shown here is derived from an EMBL/GenBank/DDBJ whole genome shotgun (WGS) entry which is preliminary data.</text>
</comment>
<feature type="compositionally biased region" description="Pro residues" evidence="1">
    <location>
        <begin position="55"/>
        <end position="65"/>
    </location>
</feature>
<evidence type="ECO:0000256" key="1">
    <source>
        <dbReference type="SAM" id="MobiDB-lite"/>
    </source>
</evidence>
<name>A0ABN9QSQ2_9DINO</name>
<sequence length="387" mass="40886">MQVSLPSCAGGAPGSAPVVPEVLRAAAQDGSGASVPRRRGRPKPPMPALSESLPAAPPMEPPRPPQAHTHAAASTGGAGKKADEENMEKVPSGWATTSLNKARGSITGGRFVKLDWESSEPWAAQERKRLQPQEAAQCVGAVRERFGKSSIPRERSWSDTLASHVHCAASRTHWRLESASVEQPGLLDQPSQFKDNIVLGSCSDLCSTRDNMSRFSLCELLEAPGERGAASRRSALRRACLAPLALGLLLGAAGAAWYLRGGSEGALRLRVEGAVAAAADEAPYAEVPAGLCEEFGWKAIEDEEGCIRAAIQLQLQTVELWNMSVGQWPSGCSYFRNATAGGRDTSSARSRGAVGAQTSEEEWVPAPLPSRVATAGFSSKFGPDRTP</sequence>
<dbReference type="Proteomes" id="UP001189429">
    <property type="component" value="Unassembled WGS sequence"/>
</dbReference>
<proteinExistence type="predicted"/>
<reference evidence="2" key="1">
    <citation type="submission" date="2023-10" db="EMBL/GenBank/DDBJ databases">
        <authorList>
            <person name="Chen Y."/>
            <person name="Shah S."/>
            <person name="Dougan E. K."/>
            <person name="Thang M."/>
            <person name="Chan C."/>
        </authorList>
    </citation>
    <scope>NUCLEOTIDE SEQUENCE [LARGE SCALE GENOMIC DNA]</scope>
</reference>
<evidence type="ECO:0000313" key="2">
    <source>
        <dbReference type="EMBL" id="CAK0809219.1"/>
    </source>
</evidence>
<gene>
    <name evidence="2" type="ORF">PCOR1329_LOCUS14530</name>
</gene>
<dbReference type="EMBL" id="CAUYUJ010004347">
    <property type="protein sequence ID" value="CAK0809219.1"/>
    <property type="molecule type" value="Genomic_DNA"/>
</dbReference>
<protein>
    <submittedName>
        <fullName evidence="2">Uncharacterized protein</fullName>
    </submittedName>
</protein>
<evidence type="ECO:0000313" key="3">
    <source>
        <dbReference type="Proteomes" id="UP001189429"/>
    </source>
</evidence>
<keyword evidence="3" id="KW-1185">Reference proteome</keyword>
<accession>A0ABN9QSQ2</accession>